<keyword evidence="10 11" id="KW-0694">RNA-binding</keyword>
<dbReference type="InterPro" id="IPR003607">
    <property type="entry name" value="HD/PDEase_dom"/>
</dbReference>
<dbReference type="GO" id="GO:0003723">
    <property type="term" value="F:RNA binding"/>
    <property type="evidence" value="ECO:0007669"/>
    <property type="project" value="UniProtKB-KW"/>
</dbReference>
<evidence type="ECO:0000256" key="8">
    <source>
        <dbReference type="ARBA" id="ARBA00022840"/>
    </source>
</evidence>
<evidence type="ECO:0000256" key="5">
    <source>
        <dbReference type="ARBA" id="ARBA00022723"/>
    </source>
</evidence>
<keyword evidence="8" id="KW-0067">ATP-binding</keyword>
<reference evidence="13" key="1">
    <citation type="submission" date="2020-09" db="EMBL/GenBank/DDBJ databases">
        <authorList>
            <person name="Kim M.K."/>
        </authorList>
    </citation>
    <scope>NUCLEOTIDE SEQUENCE</scope>
    <source>
        <strain evidence="13">BT702</strain>
    </source>
</reference>
<dbReference type="NCBIfam" id="TIGR00277">
    <property type="entry name" value="HDIG"/>
    <property type="match status" value="1"/>
</dbReference>
<dbReference type="PANTHER" id="PTHR47545:SF1">
    <property type="entry name" value="MULTIFUNCTIONAL CCA PROTEIN"/>
    <property type="match status" value="1"/>
</dbReference>
<dbReference type="InterPro" id="IPR002646">
    <property type="entry name" value="PolA_pol_head_dom"/>
</dbReference>
<dbReference type="GO" id="GO:0008033">
    <property type="term" value="P:tRNA processing"/>
    <property type="evidence" value="ECO:0007669"/>
    <property type="project" value="UniProtKB-KW"/>
</dbReference>
<evidence type="ECO:0000256" key="6">
    <source>
        <dbReference type="ARBA" id="ARBA00022741"/>
    </source>
</evidence>
<dbReference type="CDD" id="cd05398">
    <property type="entry name" value="NT_ClassII-CCAase"/>
    <property type="match status" value="1"/>
</dbReference>
<dbReference type="RefSeq" id="WP_190888707.1">
    <property type="nucleotide sequence ID" value="NZ_JACWZY010000017.1"/>
</dbReference>
<evidence type="ECO:0000256" key="9">
    <source>
        <dbReference type="ARBA" id="ARBA00022842"/>
    </source>
</evidence>
<keyword evidence="6" id="KW-0547">Nucleotide-binding</keyword>
<sequence length="506" mass="57239">MNFKDTLYTNPIFETIALQADALGLPAYVIGGFVRDLVMGRPSKDIDVVCIGSGIQLAEAVGKALGTNVAVFPNFGTAMLRAMQGDQEWEVEFVGARKESYRADSRKPIVEDGTLEDDQNRRDFSINAMGISLNRNLKQRSGEATTAFGDLLDPFDGLKDIKRKIIRTPLNPDVTFSDDPLRMMRAIRFASQLGFDIDPDTFDAIIRMNERINIVSRERVTDELNKIVLSPTPSYGFKLLYHAGLLDRIFPELIALKGVETIEGKGHKDNFYHTLQVLDNVANRSQKEKISPDNELWLRWSALLHDIAKPATKRFDAKVGWTFHGHEDLGARWVPGIFRTMKLPLNEHMRYVQKLVRLHLRPIALTKEEITDSAIRRLLVDAGDDLEGLMALCRADITSKNYEKVQKHLRNFDRVERKLHNLEERDKLRNFQPVITGELIMETFGLSPSREVGEIKTVMREAILDGVVANTLEATYPLLLEEGRKRGFTPKRTLNPGTDASAMHLS</sequence>
<dbReference type="InterPro" id="IPR050124">
    <property type="entry name" value="tRNA_CCA-adding_enzyme"/>
</dbReference>
<comment type="cofactor">
    <cofactor evidence="1">
        <name>Mg(2+)</name>
        <dbReference type="ChEBI" id="CHEBI:18420"/>
    </cofactor>
</comment>
<accession>A0A927ARU5</accession>
<dbReference type="Pfam" id="PF01743">
    <property type="entry name" value="PolyA_pol"/>
    <property type="match status" value="1"/>
</dbReference>
<dbReference type="InterPro" id="IPR006675">
    <property type="entry name" value="HDIG_dom"/>
</dbReference>
<evidence type="ECO:0000256" key="3">
    <source>
        <dbReference type="ARBA" id="ARBA00022694"/>
    </source>
</evidence>
<dbReference type="SUPFAM" id="SSF81301">
    <property type="entry name" value="Nucleotidyltransferase"/>
    <property type="match status" value="1"/>
</dbReference>
<evidence type="ECO:0000313" key="13">
    <source>
        <dbReference type="EMBL" id="MBD2702868.1"/>
    </source>
</evidence>
<dbReference type="Gene3D" id="3.30.460.10">
    <property type="entry name" value="Beta Polymerase, domain 2"/>
    <property type="match status" value="1"/>
</dbReference>
<feature type="domain" description="HD/PDEase" evidence="12">
    <location>
        <begin position="266"/>
        <end position="398"/>
    </location>
</feature>
<keyword evidence="5" id="KW-0479">Metal-binding</keyword>
<dbReference type="SMART" id="SM00471">
    <property type="entry name" value="HDc"/>
    <property type="match status" value="1"/>
</dbReference>
<evidence type="ECO:0000256" key="1">
    <source>
        <dbReference type="ARBA" id="ARBA00001946"/>
    </source>
</evidence>
<gene>
    <name evidence="13" type="ORF">IC229_19635</name>
</gene>
<comment type="caution">
    <text evidence="13">The sequence shown here is derived from an EMBL/GenBank/DDBJ whole genome shotgun (WGS) entry which is preliminary data.</text>
</comment>
<dbReference type="Proteomes" id="UP000598820">
    <property type="component" value="Unassembled WGS sequence"/>
</dbReference>
<evidence type="ECO:0000256" key="7">
    <source>
        <dbReference type="ARBA" id="ARBA00022800"/>
    </source>
</evidence>
<dbReference type="GO" id="GO:0016779">
    <property type="term" value="F:nucleotidyltransferase activity"/>
    <property type="evidence" value="ECO:0007669"/>
    <property type="project" value="UniProtKB-KW"/>
</dbReference>
<comment type="similarity">
    <text evidence="11">Belongs to the tRNA nucleotidyltransferase/poly(A) polymerase family.</text>
</comment>
<dbReference type="EMBL" id="JACWZY010000017">
    <property type="protein sequence ID" value="MBD2702868.1"/>
    <property type="molecule type" value="Genomic_DNA"/>
</dbReference>
<dbReference type="InterPro" id="IPR032828">
    <property type="entry name" value="PolyA_RNA-bd"/>
</dbReference>
<dbReference type="SUPFAM" id="SSF81891">
    <property type="entry name" value="Poly A polymerase C-terminal region-like"/>
    <property type="match status" value="1"/>
</dbReference>
<dbReference type="GO" id="GO:0042245">
    <property type="term" value="P:RNA repair"/>
    <property type="evidence" value="ECO:0007669"/>
    <property type="project" value="UniProtKB-KW"/>
</dbReference>
<keyword evidence="2 11" id="KW-0808">Transferase</keyword>
<dbReference type="Pfam" id="PF12627">
    <property type="entry name" value="PolyA_pol_RNAbd"/>
    <property type="match status" value="1"/>
</dbReference>
<evidence type="ECO:0000256" key="11">
    <source>
        <dbReference type="RuleBase" id="RU003953"/>
    </source>
</evidence>
<keyword evidence="7" id="KW-0692">RNA repair</keyword>
<dbReference type="AlphaFoldDB" id="A0A927ARU5"/>
<protein>
    <submittedName>
        <fullName evidence="13">HD domain-containing protein</fullName>
    </submittedName>
</protein>
<dbReference type="GO" id="GO:0046872">
    <property type="term" value="F:metal ion binding"/>
    <property type="evidence" value="ECO:0007669"/>
    <property type="project" value="UniProtKB-KW"/>
</dbReference>
<keyword evidence="9" id="KW-0460">Magnesium</keyword>
<dbReference type="InterPro" id="IPR043519">
    <property type="entry name" value="NT_sf"/>
</dbReference>
<evidence type="ECO:0000256" key="2">
    <source>
        <dbReference type="ARBA" id="ARBA00022679"/>
    </source>
</evidence>
<keyword evidence="4" id="KW-0548">Nucleotidyltransferase</keyword>
<evidence type="ECO:0000259" key="12">
    <source>
        <dbReference type="SMART" id="SM00471"/>
    </source>
</evidence>
<dbReference type="InterPro" id="IPR006674">
    <property type="entry name" value="HD_domain"/>
</dbReference>
<dbReference type="CDD" id="cd00077">
    <property type="entry name" value="HDc"/>
    <property type="match status" value="1"/>
</dbReference>
<proteinExistence type="inferred from homology"/>
<evidence type="ECO:0000313" key="14">
    <source>
        <dbReference type="Proteomes" id="UP000598820"/>
    </source>
</evidence>
<keyword evidence="14" id="KW-1185">Reference proteome</keyword>
<evidence type="ECO:0000256" key="10">
    <source>
        <dbReference type="ARBA" id="ARBA00022884"/>
    </source>
</evidence>
<dbReference type="Gene3D" id="1.10.3090.10">
    <property type="entry name" value="cca-adding enzyme, domain 2"/>
    <property type="match status" value="1"/>
</dbReference>
<dbReference type="Pfam" id="PF01966">
    <property type="entry name" value="HD"/>
    <property type="match status" value="1"/>
</dbReference>
<evidence type="ECO:0000256" key="4">
    <source>
        <dbReference type="ARBA" id="ARBA00022695"/>
    </source>
</evidence>
<dbReference type="PANTHER" id="PTHR47545">
    <property type="entry name" value="MULTIFUNCTIONAL CCA PROTEIN"/>
    <property type="match status" value="1"/>
</dbReference>
<keyword evidence="3" id="KW-0819">tRNA processing</keyword>
<organism evidence="13 14">
    <name type="scientific">Spirosoma profusum</name>
    <dbReference type="NCBI Taxonomy" id="2771354"/>
    <lineage>
        <taxon>Bacteria</taxon>
        <taxon>Pseudomonadati</taxon>
        <taxon>Bacteroidota</taxon>
        <taxon>Cytophagia</taxon>
        <taxon>Cytophagales</taxon>
        <taxon>Cytophagaceae</taxon>
        <taxon>Spirosoma</taxon>
    </lineage>
</organism>
<name>A0A927ARU5_9BACT</name>
<dbReference type="GO" id="GO:0005524">
    <property type="term" value="F:ATP binding"/>
    <property type="evidence" value="ECO:0007669"/>
    <property type="project" value="UniProtKB-KW"/>
</dbReference>